<organism evidence="4 5">
    <name type="scientific">Acanthamoeba castellanii (strain ATCC 30010 / Neff)</name>
    <dbReference type="NCBI Taxonomy" id="1257118"/>
    <lineage>
        <taxon>Eukaryota</taxon>
        <taxon>Amoebozoa</taxon>
        <taxon>Discosea</taxon>
        <taxon>Longamoebia</taxon>
        <taxon>Centramoebida</taxon>
        <taxon>Acanthamoebidae</taxon>
        <taxon>Acanthamoeba</taxon>
    </lineage>
</organism>
<sequence length="606" mass="67424">MERARRCLARNGGLDEVGVLQASRLQEELTRWEVRRASEAVAAAKKNARLRLKREQKAAQRREELRQAYRREYDRGAVYLPPVLEPPKPPAPTEQEVGEEWRAAREEVAGLLPADWGSDHADRVQWCLGWLAHTDKRRRMSALHSLHTFLSPAVDAEFGVELCVEERLLAVMVAGLVLLWSKESCAIVREKLLDVLARHTLVGGTDDDDGDDSQVEPERVGGHHDVVNSDDLRAAAVDVLGVMHFLHYYGTDPAEGAGGDGDDEDPVIELIDTTFTRLCADDRTPAIVRATALSVIGLLGTLLPAPYLASWLDTNVELVLGFLCHDDISMRLAGADALLVLLAAIHDDLTFVVDDADADDDEAGVEAELLSAVPGQHELFQLRSRLEEMVKARDRRASKADNKSLRSLVERLLQLLHAIARQTDQLKARNADKGDDDDDEDEDDDGNDDDDDEDDEEEEEEEYVVERESPRLQVTLRLMGSNKWNPGVQPELAVYSERHRKQLEAVMALTGPSLRLYLHGGALAELVACVVDENELVAREPKGANVSKGKHPSVVFGDWEAQTKVTNRRRKYSMVQRLPYGTQWAAGLSAQIPASSSPTRTWVCHR</sequence>
<evidence type="ECO:0000259" key="3">
    <source>
        <dbReference type="Pfam" id="PF05004"/>
    </source>
</evidence>
<reference evidence="4 5" key="1">
    <citation type="journal article" date="2013" name="Genome Biol.">
        <title>Genome of Acanthamoeba castellanii highlights extensive lateral gene transfer and early evolution of tyrosine kinase signaling.</title>
        <authorList>
            <person name="Clarke M."/>
            <person name="Lohan A.J."/>
            <person name="Liu B."/>
            <person name="Lagkouvardos I."/>
            <person name="Roy S."/>
            <person name="Zafar N."/>
            <person name="Bertelli C."/>
            <person name="Schilde C."/>
            <person name="Kianianmomeni A."/>
            <person name="Burglin T.R."/>
            <person name="Frech C."/>
            <person name="Turcotte B."/>
            <person name="Kopec K.O."/>
            <person name="Synnott J.M."/>
            <person name="Choo C."/>
            <person name="Paponov I."/>
            <person name="Finkler A."/>
            <person name="Soon Heng Tan C."/>
            <person name="Hutchins A.P."/>
            <person name="Weinmeier T."/>
            <person name="Rattei T."/>
            <person name="Chu J.S."/>
            <person name="Gimenez G."/>
            <person name="Irimia M."/>
            <person name="Rigden D.J."/>
            <person name="Fitzpatrick D.A."/>
            <person name="Lorenzo-Morales J."/>
            <person name="Bateman A."/>
            <person name="Chiu C.H."/>
            <person name="Tang P."/>
            <person name="Hegemann P."/>
            <person name="Fromm H."/>
            <person name="Raoult D."/>
            <person name="Greub G."/>
            <person name="Miranda-Saavedra D."/>
            <person name="Chen N."/>
            <person name="Nash P."/>
            <person name="Ginger M.L."/>
            <person name="Horn M."/>
            <person name="Schaap P."/>
            <person name="Caler L."/>
            <person name="Loftus B."/>
        </authorList>
    </citation>
    <scope>NUCLEOTIDE SEQUENCE [LARGE SCALE GENOMIC DNA]</scope>
    <source>
        <strain evidence="4 5">Neff</strain>
    </source>
</reference>
<evidence type="ECO:0000313" key="4">
    <source>
        <dbReference type="EMBL" id="ELR15866.1"/>
    </source>
</evidence>
<keyword evidence="5" id="KW-1185">Reference proteome</keyword>
<evidence type="ECO:0000256" key="1">
    <source>
        <dbReference type="SAM" id="Coils"/>
    </source>
</evidence>
<dbReference type="GeneID" id="14916581"/>
<feature type="coiled-coil region" evidence="1">
    <location>
        <begin position="45"/>
        <end position="72"/>
    </location>
</feature>
<dbReference type="InterPro" id="IPR016024">
    <property type="entry name" value="ARM-type_fold"/>
</dbReference>
<keyword evidence="1" id="KW-0175">Coiled coil</keyword>
<dbReference type="VEuPathDB" id="AmoebaDB:ACA1_187730"/>
<dbReference type="InterPro" id="IPR007701">
    <property type="entry name" value="Interferon-rel_develop_reg_N"/>
</dbReference>
<evidence type="ECO:0000313" key="5">
    <source>
        <dbReference type="Proteomes" id="UP000011083"/>
    </source>
</evidence>
<dbReference type="AlphaFoldDB" id="L8GUT9"/>
<evidence type="ECO:0000256" key="2">
    <source>
        <dbReference type="SAM" id="MobiDB-lite"/>
    </source>
</evidence>
<proteinExistence type="predicted"/>
<feature type="compositionally biased region" description="Acidic residues" evidence="2">
    <location>
        <begin position="434"/>
        <end position="463"/>
    </location>
</feature>
<dbReference type="Proteomes" id="UP000011083">
    <property type="component" value="Unassembled WGS sequence"/>
</dbReference>
<name>L8GUT9_ACACF</name>
<dbReference type="KEGG" id="acan:ACA1_187730"/>
<accession>L8GUT9</accession>
<dbReference type="Pfam" id="PF05004">
    <property type="entry name" value="IFRD"/>
    <property type="match status" value="1"/>
</dbReference>
<gene>
    <name evidence="4" type="ORF">ACA1_187730</name>
</gene>
<feature type="region of interest" description="Disordered" evidence="2">
    <location>
        <begin position="427"/>
        <end position="468"/>
    </location>
</feature>
<dbReference type="RefSeq" id="XP_004337879.1">
    <property type="nucleotide sequence ID" value="XM_004337831.1"/>
</dbReference>
<dbReference type="EMBL" id="KB008020">
    <property type="protein sequence ID" value="ELR15866.1"/>
    <property type="molecule type" value="Genomic_DNA"/>
</dbReference>
<feature type="domain" description="Interferon-related developmental regulator N-terminal" evidence="3">
    <location>
        <begin position="258"/>
        <end position="414"/>
    </location>
</feature>
<protein>
    <recommendedName>
        <fullName evidence="3">Interferon-related developmental regulator N-terminal domain-containing protein</fullName>
    </recommendedName>
</protein>
<dbReference type="SUPFAM" id="SSF48371">
    <property type="entry name" value="ARM repeat"/>
    <property type="match status" value="1"/>
</dbReference>